<keyword evidence="2 5" id="KW-0812">Transmembrane</keyword>
<protein>
    <submittedName>
        <fullName evidence="7">Phage infection protein</fullName>
    </submittedName>
</protein>
<dbReference type="KEGG" id="tap:GZ22_10080"/>
<feature type="domain" description="ABC-2 type transporter transmembrane" evidence="6">
    <location>
        <begin position="12"/>
        <end position="380"/>
    </location>
</feature>
<comment type="subcellular location">
    <subcellularLocation>
        <location evidence="1">Membrane</location>
        <topology evidence="1">Multi-pass membrane protein</topology>
    </subcellularLocation>
</comment>
<gene>
    <name evidence="7" type="ORF">GZ22_10080</name>
</gene>
<feature type="transmembrane region" description="Helical" evidence="5">
    <location>
        <begin position="275"/>
        <end position="297"/>
    </location>
</feature>
<dbReference type="EMBL" id="CP008876">
    <property type="protein sequence ID" value="AIF66957.1"/>
    <property type="molecule type" value="Genomic_DNA"/>
</dbReference>
<evidence type="ECO:0000313" key="8">
    <source>
        <dbReference type="Proteomes" id="UP000027980"/>
    </source>
</evidence>
<dbReference type="PANTHER" id="PTHR43077">
    <property type="entry name" value="TRANSPORT PERMEASE YVFS-RELATED"/>
    <property type="match status" value="1"/>
</dbReference>
<feature type="transmembrane region" description="Helical" evidence="5">
    <location>
        <begin position="304"/>
        <end position="322"/>
    </location>
</feature>
<name>A0A075LLZ4_9BACI</name>
<feature type="transmembrane region" description="Helical" evidence="5">
    <location>
        <begin position="239"/>
        <end position="263"/>
    </location>
</feature>
<reference evidence="7 8" key="1">
    <citation type="submission" date="2014-07" db="EMBL/GenBank/DDBJ databases">
        <title>Complete genome sequence of a moderately halophilic bacterium Terribacillus aidingensis MP602, isolated from Cryptomeria fortunei in Tianmu mountain in China.</title>
        <authorList>
            <person name="Wang Y."/>
            <person name="Lu P."/>
            <person name="Zhang L."/>
        </authorList>
    </citation>
    <scope>NUCLEOTIDE SEQUENCE [LARGE SCALE GENOMIC DNA]</scope>
    <source>
        <strain evidence="7 8">MP602</strain>
    </source>
</reference>
<evidence type="ECO:0000256" key="5">
    <source>
        <dbReference type="SAM" id="Phobius"/>
    </source>
</evidence>
<dbReference type="InterPro" id="IPR013525">
    <property type="entry name" value="ABC2_TM"/>
</dbReference>
<dbReference type="HOGENOM" id="CLU_052634_0_0_9"/>
<evidence type="ECO:0000313" key="7">
    <source>
        <dbReference type="EMBL" id="AIF66957.1"/>
    </source>
</evidence>
<dbReference type="RefSeq" id="WP_038561762.1">
    <property type="nucleotide sequence ID" value="NZ_CP008876.1"/>
</dbReference>
<dbReference type="AlphaFoldDB" id="A0A075LLZ4"/>
<accession>A0A075LLZ4</accession>
<dbReference type="Proteomes" id="UP000027980">
    <property type="component" value="Chromosome"/>
</dbReference>
<proteinExistence type="predicted"/>
<organism evidence="7 8">
    <name type="scientific">Terribacillus saccharophilus</name>
    <dbReference type="NCBI Taxonomy" id="361277"/>
    <lineage>
        <taxon>Bacteria</taxon>
        <taxon>Bacillati</taxon>
        <taxon>Bacillota</taxon>
        <taxon>Bacilli</taxon>
        <taxon>Bacillales</taxon>
        <taxon>Bacillaceae</taxon>
        <taxon>Terribacillus</taxon>
    </lineage>
</organism>
<dbReference type="PANTHER" id="PTHR43077:SF5">
    <property type="entry name" value="PHAGE INFECTION PROTEIN"/>
    <property type="match status" value="1"/>
</dbReference>
<dbReference type="Pfam" id="PF12698">
    <property type="entry name" value="ABC2_membrane_3"/>
    <property type="match status" value="1"/>
</dbReference>
<keyword evidence="4 5" id="KW-0472">Membrane</keyword>
<evidence type="ECO:0000256" key="4">
    <source>
        <dbReference type="ARBA" id="ARBA00023136"/>
    </source>
</evidence>
<dbReference type="GO" id="GO:0140359">
    <property type="term" value="F:ABC-type transporter activity"/>
    <property type="evidence" value="ECO:0007669"/>
    <property type="project" value="InterPro"/>
</dbReference>
<feature type="transmembrane region" description="Helical" evidence="5">
    <location>
        <begin position="208"/>
        <end position="227"/>
    </location>
</feature>
<dbReference type="InterPro" id="IPR051328">
    <property type="entry name" value="T7SS_ABC-Transporter"/>
</dbReference>
<feature type="transmembrane region" description="Helical" evidence="5">
    <location>
        <begin position="7"/>
        <end position="26"/>
    </location>
</feature>
<evidence type="ECO:0000256" key="1">
    <source>
        <dbReference type="ARBA" id="ARBA00004141"/>
    </source>
</evidence>
<dbReference type="Gene3D" id="3.40.1710.10">
    <property type="entry name" value="abc type-2 transporter like domain"/>
    <property type="match status" value="1"/>
</dbReference>
<evidence type="ECO:0000256" key="3">
    <source>
        <dbReference type="ARBA" id="ARBA00022989"/>
    </source>
</evidence>
<feature type="transmembrane region" description="Helical" evidence="5">
    <location>
        <begin position="365"/>
        <end position="383"/>
    </location>
</feature>
<evidence type="ECO:0000259" key="6">
    <source>
        <dbReference type="Pfam" id="PF12698"/>
    </source>
</evidence>
<dbReference type="GeneID" id="34220483"/>
<evidence type="ECO:0000256" key="2">
    <source>
        <dbReference type="ARBA" id="ARBA00022692"/>
    </source>
</evidence>
<keyword evidence="3 5" id="KW-1133">Transmembrane helix</keyword>
<dbReference type="GO" id="GO:0016020">
    <property type="term" value="C:membrane"/>
    <property type="evidence" value="ECO:0007669"/>
    <property type="project" value="UniProtKB-SubCell"/>
</dbReference>
<sequence length="400" mass="43786">MFRNKLLFLSPIIALVIIFIFSLTLIPSVQPEPKNLPIAIVNEDAGVDIPNQSKLNMGQSIVEMIKENSKVTADQEDPAVKWIEVNNAEEVQKGLTNQKYYAALVIPKDFSEKQSSLQTSTPSSPEVEIFINQGMNTMASTMAGQMLNGVVDNLNNTVRTQLLDGLEQQGASLSTEQAKVLASPIAKKVTNVNETGTNSANGNAPTSLFQPLWIASIASAAIVFISLRKVTTANRKENLAVKVVQILTGAVVTLVVGFGLTWLADKMVGLHIPDFTSTALFLSITSLSFFLMISAVLSLTGLKGMPIFILMLFFGAPLLAMAPEMMSPFYHDWIYSWLPMRFMVEGLRELLFFHSGLTWNSVSTLVWIGIVGMVVILASALRFNTKKGQIQKENKKQAVS</sequence>
<dbReference type="OrthoDB" id="2406134at2"/>